<dbReference type="Proteomes" id="UP000789396">
    <property type="component" value="Unassembled WGS sequence"/>
</dbReference>
<protein>
    <submittedName>
        <fullName evidence="3">10383_t:CDS:1</fullName>
    </submittedName>
</protein>
<dbReference type="InterPro" id="IPR029067">
    <property type="entry name" value="CDC48_domain_2-like_sf"/>
</dbReference>
<dbReference type="GO" id="GO:0005524">
    <property type="term" value="F:ATP binding"/>
    <property type="evidence" value="ECO:0007669"/>
    <property type="project" value="UniProtKB-KW"/>
</dbReference>
<dbReference type="Gene3D" id="2.40.40.20">
    <property type="match status" value="1"/>
</dbReference>
<proteinExistence type="predicted"/>
<dbReference type="SUPFAM" id="SSF50692">
    <property type="entry name" value="ADC-like"/>
    <property type="match status" value="1"/>
</dbReference>
<keyword evidence="2" id="KW-0067">ATP-binding</keyword>
<dbReference type="InterPro" id="IPR009010">
    <property type="entry name" value="Asp_de-COase-like_dom_sf"/>
</dbReference>
<dbReference type="SUPFAM" id="SSF54585">
    <property type="entry name" value="Cdc48 domain 2-like"/>
    <property type="match status" value="1"/>
</dbReference>
<evidence type="ECO:0000313" key="4">
    <source>
        <dbReference type="Proteomes" id="UP000789396"/>
    </source>
</evidence>
<keyword evidence="4" id="KW-1185">Reference proteome</keyword>
<gene>
    <name evidence="3" type="ORF">RFULGI_LOCUS14233</name>
</gene>
<evidence type="ECO:0000256" key="1">
    <source>
        <dbReference type="ARBA" id="ARBA00022741"/>
    </source>
</evidence>
<dbReference type="AlphaFoldDB" id="A0A9N9NTX3"/>
<comment type="caution">
    <text evidence="3">The sequence shown here is derived from an EMBL/GenBank/DDBJ whole genome shotgun (WGS) entry which is preliminary data.</text>
</comment>
<dbReference type="Gene3D" id="3.10.330.10">
    <property type="match status" value="1"/>
</dbReference>
<keyword evidence="1" id="KW-0547">Nucleotide-binding</keyword>
<accession>A0A9N9NTX3</accession>
<evidence type="ECO:0000256" key="2">
    <source>
        <dbReference type="ARBA" id="ARBA00022840"/>
    </source>
</evidence>
<dbReference type="EMBL" id="CAJVPZ010040617">
    <property type="protein sequence ID" value="CAG8759975.1"/>
    <property type="molecule type" value="Genomic_DNA"/>
</dbReference>
<reference evidence="3" key="1">
    <citation type="submission" date="2021-06" db="EMBL/GenBank/DDBJ databases">
        <authorList>
            <person name="Kallberg Y."/>
            <person name="Tangrot J."/>
            <person name="Rosling A."/>
        </authorList>
    </citation>
    <scope>NUCLEOTIDE SEQUENCE</scope>
    <source>
        <strain evidence="3">IN212</strain>
    </source>
</reference>
<dbReference type="OrthoDB" id="9982946at2759"/>
<organism evidence="3 4">
    <name type="scientific">Racocetra fulgida</name>
    <dbReference type="NCBI Taxonomy" id="60492"/>
    <lineage>
        <taxon>Eukaryota</taxon>
        <taxon>Fungi</taxon>
        <taxon>Fungi incertae sedis</taxon>
        <taxon>Mucoromycota</taxon>
        <taxon>Glomeromycotina</taxon>
        <taxon>Glomeromycetes</taxon>
        <taxon>Diversisporales</taxon>
        <taxon>Gigasporaceae</taxon>
        <taxon>Racocetra</taxon>
    </lineage>
</organism>
<evidence type="ECO:0000313" key="3">
    <source>
        <dbReference type="EMBL" id="CAG8759975.1"/>
    </source>
</evidence>
<feature type="non-terminal residue" evidence="3">
    <location>
        <position position="115"/>
    </location>
</feature>
<sequence length="115" mass="13243">AMDHYPPPNLSDARNTNFVPAVPQTFRVKESQPPRQIGTSMAHRRWASLSLGQEVSIAPYDPSLESTNIYLGKLDLEVGFLRKTTENKEHFDTEEMSKIFYEVMFYCFCNSLLNH</sequence>
<name>A0A9N9NTX3_9GLOM</name>